<evidence type="ECO:0000313" key="2">
    <source>
        <dbReference type="Proteomes" id="UP001054837"/>
    </source>
</evidence>
<keyword evidence="2" id="KW-1185">Reference proteome</keyword>
<dbReference type="EMBL" id="BPLQ01010742">
    <property type="protein sequence ID" value="GIY53125.1"/>
    <property type="molecule type" value="Genomic_DNA"/>
</dbReference>
<proteinExistence type="predicted"/>
<evidence type="ECO:0000313" key="1">
    <source>
        <dbReference type="EMBL" id="GIY53125.1"/>
    </source>
</evidence>
<comment type="caution">
    <text evidence="1">The sequence shown here is derived from an EMBL/GenBank/DDBJ whole genome shotgun (WGS) entry which is preliminary data.</text>
</comment>
<gene>
    <name evidence="1" type="ORF">CDAR_50861</name>
</gene>
<protein>
    <submittedName>
        <fullName evidence="1">Uncharacterized protein</fullName>
    </submittedName>
</protein>
<dbReference type="Proteomes" id="UP001054837">
    <property type="component" value="Unassembled WGS sequence"/>
</dbReference>
<sequence>MSSEFQSPNGDIRCVAAQFVTAPLWANSREKIPVVTLCKCVRRPCFSNEGPYLLPGPSSCGLLFLSLQLPPPPFLPGVPCVLPPVIDWIY</sequence>
<organism evidence="1 2">
    <name type="scientific">Caerostris darwini</name>
    <dbReference type="NCBI Taxonomy" id="1538125"/>
    <lineage>
        <taxon>Eukaryota</taxon>
        <taxon>Metazoa</taxon>
        <taxon>Ecdysozoa</taxon>
        <taxon>Arthropoda</taxon>
        <taxon>Chelicerata</taxon>
        <taxon>Arachnida</taxon>
        <taxon>Araneae</taxon>
        <taxon>Araneomorphae</taxon>
        <taxon>Entelegynae</taxon>
        <taxon>Araneoidea</taxon>
        <taxon>Araneidae</taxon>
        <taxon>Caerostris</taxon>
    </lineage>
</organism>
<name>A0AAV4U5U7_9ARAC</name>
<accession>A0AAV4U5U7</accession>
<reference evidence="1 2" key="1">
    <citation type="submission" date="2021-06" db="EMBL/GenBank/DDBJ databases">
        <title>Caerostris darwini draft genome.</title>
        <authorList>
            <person name="Kono N."/>
            <person name="Arakawa K."/>
        </authorList>
    </citation>
    <scope>NUCLEOTIDE SEQUENCE [LARGE SCALE GENOMIC DNA]</scope>
</reference>
<dbReference type="AlphaFoldDB" id="A0AAV4U5U7"/>